<dbReference type="InterPro" id="IPR036938">
    <property type="entry name" value="PAP2/HPO_sf"/>
</dbReference>
<dbReference type="Gene3D" id="1.20.144.10">
    <property type="entry name" value="Phosphatidic acid phosphatase type 2/haloperoxidase"/>
    <property type="match status" value="2"/>
</dbReference>
<organism evidence="3 4">
    <name type="scientific">Roseiterribacter gracilis</name>
    <dbReference type="NCBI Taxonomy" id="2812848"/>
    <lineage>
        <taxon>Bacteria</taxon>
        <taxon>Pseudomonadati</taxon>
        <taxon>Pseudomonadota</taxon>
        <taxon>Alphaproteobacteria</taxon>
        <taxon>Rhodospirillales</taxon>
        <taxon>Roseiterribacteraceae</taxon>
        <taxon>Roseiterribacter</taxon>
    </lineage>
</organism>
<reference evidence="3" key="1">
    <citation type="submission" date="2021-02" db="EMBL/GenBank/DDBJ databases">
        <title>Genome sequence of Rhodospirillales sp. strain TMPK1 isolated from soil.</title>
        <authorList>
            <person name="Nakai R."/>
            <person name="Kusada H."/>
            <person name="Tamaki H."/>
        </authorList>
    </citation>
    <scope>NUCLEOTIDE SEQUENCE</scope>
    <source>
        <strain evidence="3">TMPK1</strain>
    </source>
</reference>
<feature type="domain" description="Phosphatidic acid phosphatase type 2/haloperoxidase" evidence="2">
    <location>
        <begin position="80"/>
        <end position="192"/>
    </location>
</feature>
<keyword evidence="1" id="KW-0472">Membrane</keyword>
<feature type="transmembrane region" description="Helical" evidence="1">
    <location>
        <begin position="126"/>
        <end position="148"/>
    </location>
</feature>
<feature type="transmembrane region" description="Helical" evidence="1">
    <location>
        <begin position="178"/>
        <end position="195"/>
    </location>
</feature>
<accession>A0A8S8XEN6</accession>
<keyword evidence="4" id="KW-1185">Reference proteome</keyword>
<dbReference type="SMART" id="SM00014">
    <property type="entry name" value="acidPPc"/>
    <property type="match status" value="1"/>
</dbReference>
<dbReference type="Pfam" id="PF01569">
    <property type="entry name" value="PAP2"/>
    <property type="match status" value="1"/>
</dbReference>
<sequence>MKRHHVALMVAALALLFLVAWQFDRSLALAARDIDPTVFAIFRQITRLGRSEWYLIPSGVGAIVGYLLMRRDPRWTRFTQRCAWIFAAVAGSGLVCAALKIIFGRARPRLLDTDYGMSWFRLGTDWSSFPSGHSNTAFAMALAVGVLWPAWRWPALVTAAIVAASRVVIGAHYLTDTLAGAALAVVTTFYLARWFRRKGWLSAE</sequence>
<feature type="transmembrane region" description="Helical" evidence="1">
    <location>
        <begin position="82"/>
        <end position="106"/>
    </location>
</feature>
<evidence type="ECO:0000313" key="3">
    <source>
        <dbReference type="EMBL" id="GIL39540.1"/>
    </source>
</evidence>
<proteinExistence type="predicted"/>
<evidence type="ECO:0000259" key="2">
    <source>
        <dbReference type="SMART" id="SM00014"/>
    </source>
</evidence>
<keyword evidence="1" id="KW-0812">Transmembrane</keyword>
<keyword evidence="1" id="KW-1133">Transmembrane helix</keyword>
<dbReference type="InterPro" id="IPR000326">
    <property type="entry name" value="PAP2/HPO"/>
</dbReference>
<dbReference type="RefSeq" id="WP_420242643.1">
    <property type="nucleotide sequence ID" value="NZ_BOPV01000001.1"/>
</dbReference>
<dbReference type="Proteomes" id="UP000681075">
    <property type="component" value="Unassembled WGS sequence"/>
</dbReference>
<comment type="caution">
    <text evidence="3">The sequence shown here is derived from an EMBL/GenBank/DDBJ whole genome shotgun (WGS) entry which is preliminary data.</text>
</comment>
<evidence type="ECO:0000313" key="4">
    <source>
        <dbReference type="Proteomes" id="UP000681075"/>
    </source>
</evidence>
<feature type="transmembrane region" description="Helical" evidence="1">
    <location>
        <begin position="54"/>
        <end position="70"/>
    </location>
</feature>
<dbReference type="PANTHER" id="PTHR14969:SF13">
    <property type="entry name" value="AT30094P"/>
    <property type="match status" value="1"/>
</dbReference>
<evidence type="ECO:0000256" key="1">
    <source>
        <dbReference type="SAM" id="Phobius"/>
    </source>
</evidence>
<dbReference type="PANTHER" id="PTHR14969">
    <property type="entry name" value="SPHINGOSINE-1-PHOSPHATE PHOSPHOHYDROLASE"/>
    <property type="match status" value="1"/>
</dbReference>
<name>A0A8S8XEN6_9PROT</name>
<dbReference type="SUPFAM" id="SSF48317">
    <property type="entry name" value="Acid phosphatase/Vanadium-dependent haloperoxidase"/>
    <property type="match status" value="1"/>
</dbReference>
<dbReference type="AlphaFoldDB" id="A0A8S8XEN6"/>
<gene>
    <name evidence="3" type="ORF">TMPK1_17770</name>
</gene>
<dbReference type="EMBL" id="BOPV01000001">
    <property type="protein sequence ID" value="GIL39540.1"/>
    <property type="molecule type" value="Genomic_DNA"/>
</dbReference>
<protein>
    <submittedName>
        <fullName evidence="3">Phosphatase PAP2 family protein</fullName>
    </submittedName>
</protein>